<gene>
    <name evidence="2" type="primary">LOC106817558</name>
</gene>
<accession>A0ABM1EZU7</accession>
<dbReference type="Proteomes" id="UP000695022">
    <property type="component" value="Unplaced"/>
</dbReference>
<dbReference type="PANTHER" id="PTHR16043:SF1">
    <property type="entry name" value="DALR ANTICODON-BINDING DOMAIN-CONTAINING PROTEIN 3"/>
    <property type="match status" value="1"/>
</dbReference>
<evidence type="ECO:0000313" key="1">
    <source>
        <dbReference type="Proteomes" id="UP000695022"/>
    </source>
</evidence>
<reference evidence="2" key="1">
    <citation type="submission" date="2025-08" db="UniProtKB">
        <authorList>
            <consortium name="RefSeq"/>
        </authorList>
    </citation>
    <scope>IDENTIFICATION</scope>
</reference>
<evidence type="ECO:0000313" key="2">
    <source>
        <dbReference type="RefSeq" id="XP_014677718.1"/>
    </source>
</evidence>
<name>A0ABM1EZU7_PRICU</name>
<organism evidence="1 2">
    <name type="scientific">Priapulus caudatus</name>
    <name type="common">Priapulid worm</name>
    <dbReference type="NCBI Taxonomy" id="37621"/>
    <lineage>
        <taxon>Eukaryota</taxon>
        <taxon>Metazoa</taxon>
        <taxon>Ecdysozoa</taxon>
        <taxon>Scalidophora</taxon>
        <taxon>Priapulida</taxon>
        <taxon>Priapulimorpha</taxon>
        <taxon>Priapulimorphida</taxon>
        <taxon>Priapulidae</taxon>
        <taxon>Priapulus</taxon>
    </lineage>
</organism>
<sequence>MMNQAWDSYTSVLQGLICELKQSISTAISNSVTETNTNESIGGETTSRTMSITETERHARLAITKQTSRLQNGDFVVFIKQVIPDKIGDHLLGKSIEWKLPIRNCITKEHTLAVFLNRKAAFQHGIRDVLQAGEKYSMSAQGKAGVALVNAHAADGSANLTQLREMLLCLHVQRLLHANGYDVHMCGDTVIPQLHSMFGSSPQGSDNSAVEVKQDSREKLLNVAVEASPFKLKNEPQHSTESTDTLQPLALSAQEFIKQEGLLTGGQHYSKNLDILTVKQGQTWTPAFHEVIRLDSQQNLLNNKDVAVVVHVASAEKQYYQQQVDILWRMLCEISVPQVHLTHASVTCQKGRGLAKSTTASDLIKLRTEQMKEAYVVKYGDVVKGAEWDDTIQVAASAIVKFEMLSTSSNTSVKLDLLQTGGLIGSKGGAFVLYNYARLSTLFQHHEEDVEAGYYPALPDFEDVDTSLLVEEEEWSLLFNYILPFPTLVKDCVGEFHANSPHANIYTHKICIIPSKHLEN</sequence>
<dbReference type="Gene3D" id="1.10.730.10">
    <property type="entry name" value="Isoleucyl-tRNA Synthetase, Domain 1"/>
    <property type="match status" value="1"/>
</dbReference>
<dbReference type="RefSeq" id="XP_014677718.1">
    <property type="nucleotide sequence ID" value="XM_014822232.1"/>
</dbReference>
<dbReference type="GeneID" id="106817558"/>
<protein>
    <submittedName>
        <fullName evidence="2">DALR anticodon-binding domain-containing protein 3-like isoform X1</fullName>
    </submittedName>
</protein>
<proteinExistence type="predicted"/>
<keyword evidence="1" id="KW-1185">Reference proteome</keyword>
<dbReference type="InterPro" id="IPR037380">
    <property type="entry name" value="DALRD3"/>
</dbReference>
<dbReference type="PANTHER" id="PTHR16043">
    <property type="entry name" value="DALRD3 PROTEIN"/>
    <property type="match status" value="1"/>
</dbReference>